<accession>A0A430KME4</accession>
<dbReference type="GO" id="GO:0030288">
    <property type="term" value="C:outer membrane-bounded periplasmic space"/>
    <property type="evidence" value="ECO:0007669"/>
    <property type="project" value="TreeGrafter"/>
</dbReference>
<dbReference type="AlphaFoldDB" id="A0A430KME4"/>
<comment type="function">
    <text evidence="1 23">Cell wall formation. Synthesis of cross-linked peptidoglycan from the lipid intermediates. The enzyme has a penicillin-insensitive transglycosylase N-terminal domain (formation of linear glycan strands) and a penicillin-sensitive transpeptidase C-terminal domain (cross-linking of the peptide subunits).</text>
</comment>
<dbReference type="NCBIfam" id="TIGR02071">
    <property type="entry name" value="PBP_1b"/>
    <property type="match status" value="1"/>
</dbReference>
<evidence type="ECO:0000256" key="9">
    <source>
        <dbReference type="ARBA" id="ARBA00022670"/>
    </source>
</evidence>
<keyword evidence="10 23" id="KW-0328">Glycosyltransferase</keyword>
<keyword evidence="14 23" id="KW-0573">Peptidoglycan synthesis</keyword>
<dbReference type="InterPro" id="IPR012338">
    <property type="entry name" value="Beta-lactam/transpept-like"/>
</dbReference>
<dbReference type="GO" id="GO:0009002">
    <property type="term" value="F:serine-type D-Ala-D-Ala carboxypeptidase activity"/>
    <property type="evidence" value="ECO:0007669"/>
    <property type="project" value="UniProtKB-EC"/>
</dbReference>
<feature type="domain" description="Glycosyl transferase family 51" evidence="27">
    <location>
        <begin position="172"/>
        <end position="342"/>
    </location>
</feature>
<dbReference type="GO" id="GO:0009274">
    <property type="term" value="C:peptidoglycan-based cell wall"/>
    <property type="evidence" value="ECO:0007669"/>
    <property type="project" value="UniProtKB-UniRule"/>
</dbReference>
<dbReference type="GO" id="GO:0008955">
    <property type="term" value="F:peptidoglycan glycosyltransferase activity"/>
    <property type="evidence" value="ECO:0007669"/>
    <property type="project" value="UniProtKB-UniRule"/>
</dbReference>
<dbReference type="SUPFAM" id="SSF53955">
    <property type="entry name" value="Lysozyme-like"/>
    <property type="match status" value="1"/>
</dbReference>
<comment type="catalytic activity">
    <reaction evidence="21">
        <text>[GlcNAc-(1-&gt;4)-Mur2Ac(oyl-L-Ala-gamma-D-Glu-L-Lys-D-Ala-D-Ala)](n)-di-trans,octa-cis-undecaprenyl diphosphate + beta-D-GlcNAc-(1-&gt;4)-Mur2Ac(oyl-L-Ala-gamma-D-Glu-L-Lys-D-Ala-D-Ala)-di-trans,octa-cis-undecaprenyl diphosphate = [GlcNAc-(1-&gt;4)-Mur2Ac(oyl-L-Ala-gamma-D-Glu-L-Lys-D-Ala-D-Ala)](n+1)-di-trans,octa-cis-undecaprenyl diphosphate + di-trans,octa-cis-undecaprenyl diphosphate + H(+)</text>
        <dbReference type="Rhea" id="RHEA:23708"/>
        <dbReference type="Rhea" id="RHEA-COMP:9602"/>
        <dbReference type="Rhea" id="RHEA-COMP:9603"/>
        <dbReference type="ChEBI" id="CHEBI:15378"/>
        <dbReference type="ChEBI" id="CHEBI:58405"/>
        <dbReference type="ChEBI" id="CHEBI:60033"/>
        <dbReference type="ChEBI" id="CHEBI:78435"/>
        <dbReference type="EC" id="2.4.99.28"/>
    </reaction>
</comment>
<evidence type="ECO:0000256" key="22">
    <source>
        <dbReference type="NCBIfam" id="TIGR02071"/>
    </source>
</evidence>
<dbReference type="PANTHER" id="PTHR32282">
    <property type="entry name" value="BINDING PROTEIN TRANSPEPTIDASE, PUTATIVE-RELATED"/>
    <property type="match status" value="1"/>
</dbReference>
<dbReference type="InterPro" id="IPR001264">
    <property type="entry name" value="Glyco_trans_51"/>
</dbReference>
<dbReference type="InterPro" id="IPR036950">
    <property type="entry name" value="PBP_transglycosylase"/>
</dbReference>
<comment type="subcellular location">
    <subcellularLocation>
        <location evidence="2">Cell membrane</location>
    </subcellularLocation>
</comment>
<keyword evidence="16" id="KW-0046">Antibiotic resistance</keyword>
<dbReference type="InterPro" id="IPR023346">
    <property type="entry name" value="Lysozyme-like_dom_sf"/>
</dbReference>
<dbReference type="Pfam" id="PF00905">
    <property type="entry name" value="Transpeptidase"/>
    <property type="match status" value="1"/>
</dbReference>
<dbReference type="Pfam" id="PF14814">
    <property type="entry name" value="UB2H"/>
    <property type="match status" value="1"/>
</dbReference>
<evidence type="ECO:0000256" key="2">
    <source>
        <dbReference type="ARBA" id="ARBA00004236"/>
    </source>
</evidence>
<dbReference type="Gene3D" id="1.20.5.100">
    <property type="entry name" value="Cytochrome c1, transmembrane anchor, C-terminal"/>
    <property type="match status" value="1"/>
</dbReference>
<gene>
    <name evidence="29" type="primary">mrcB</name>
    <name evidence="29" type="ORF">EH243_16185</name>
</gene>
<reference evidence="29 30" key="1">
    <citation type="submission" date="2018-11" db="EMBL/GenBank/DDBJ databases">
        <title>The draft genome sequence of Amphritea opalescens ANRC-JH13T.</title>
        <authorList>
            <person name="Fang Z."/>
            <person name="Zhang Y."/>
            <person name="Han X."/>
        </authorList>
    </citation>
    <scope>NUCLEOTIDE SEQUENCE [LARGE SCALE GENOMIC DNA]</scope>
    <source>
        <strain evidence="29 30">ANRC-JH13</strain>
    </source>
</reference>
<feature type="compositionally biased region" description="Basic residues" evidence="25">
    <location>
        <begin position="13"/>
        <end position="23"/>
    </location>
</feature>
<dbReference type="GO" id="GO:0009252">
    <property type="term" value="P:peptidoglycan biosynthetic process"/>
    <property type="evidence" value="ECO:0007669"/>
    <property type="project" value="UniProtKB-UniRule"/>
</dbReference>
<dbReference type="SUPFAM" id="SSF56601">
    <property type="entry name" value="beta-lactamase/transpeptidase-like"/>
    <property type="match status" value="1"/>
</dbReference>
<evidence type="ECO:0000256" key="13">
    <source>
        <dbReference type="ARBA" id="ARBA00022960"/>
    </source>
</evidence>
<evidence type="ECO:0000256" key="20">
    <source>
        <dbReference type="ARBA" id="ARBA00034000"/>
    </source>
</evidence>
<dbReference type="Proteomes" id="UP000283087">
    <property type="component" value="Unassembled WGS sequence"/>
</dbReference>
<dbReference type="InterPro" id="IPR028166">
    <property type="entry name" value="UB2H"/>
</dbReference>
<evidence type="ECO:0000256" key="14">
    <source>
        <dbReference type="ARBA" id="ARBA00022984"/>
    </source>
</evidence>
<dbReference type="GO" id="GO:0008360">
    <property type="term" value="P:regulation of cell shape"/>
    <property type="evidence" value="ECO:0007669"/>
    <property type="project" value="UniProtKB-UniRule"/>
</dbReference>
<dbReference type="Gene3D" id="3.40.710.10">
    <property type="entry name" value="DD-peptidase/beta-lactamase superfamily"/>
    <property type="match status" value="1"/>
</dbReference>
<keyword evidence="13 23" id="KW-0133">Cell shape</keyword>
<evidence type="ECO:0000256" key="10">
    <source>
        <dbReference type="ARBA" id="ARBA00022676"/>
    </source>
</evidence>
<keyword evidence="17" id="KW-0511">Multifunctional enzyme</keyword>
<evidence type="ECO:0000256" key="21">
    <source>
        <dbReference type="ARBA" id="ARBA00049902"/>
    </source>
</evidence>
<keyword evidence="12" id="KW-0378">Hydrolase</keyword>
<feature type="domain" description="Penicillin-binding protein transpeptidase" evidence="26">
    <location>
        <begin position="438"/>
        <end position="683"/>
    </location>
</feature>
<organism evidence="29 30">
    <name type="scientific">Amphritea opalescens</name>
    <dbReference type="NCBI Taxonomy" id="2490544"/>
    <lineage>
        <taxon>Bacteria</taxon>
        <taxon>Pseudomonadati</taxon>
        <taxon>Pseudomonadota</taxon>
        <taxon>Gammaproteobacteria</taxon>
        <taxon>Oceanospirillales</taxon>
        <taxon>Oceanospirillaceae</taxon>
        <taxon>Amphritea</taxon>
    </lineage>
</organism>
<feature type="region of interest" description="Disordered" evidence="25">
    <location>
        <begin position="1"/>
        <end position="23"/>
    </location>
</feature>
<evidence type="ECO:0000259" key="28">
    <source>
        <dbReference type="Pfam" id="PF14814"/>
    </source>
</evidence>
<name>A0A430KME4_9GAMM</name>
<dbReference type="GO" id="GO:0008658">
    <property type="term" value="F:penicillin binding"/>
    <property type="evidence" value="ECO:0007669"/>
    <property type="project" value="UniProtKB-UniRule"/>
</dbReference>
<evidence type="ECO:0000256" key="11">
    <source>
        <dbReference type="ARBA" id="ARBA00022679"/>
    </source>
</evidence>
<proteinExistence type="inferred from homology"/>
<evidence type="ECO:0000256" key="16">
    <source>
        <dbReference type="ARBA" id="ARBA00023251"/>
    </source>
</evidence>
<evidence type="ECO:0000256" key="15">
    <source>
        <dbReference type="ARBA" id="ARBA00023136"/>
    </source>
</evidence>
<comment type="caution">
    <text evidence="29">The sequence shown here is derived from an EMBL/GenBank/DDBJ whole genome shotgun (WGS) entry which is preliminary data.</text>
</comment>
<keyword evidence="30" id="KW-1185">Reference proteome</keyword>
<evidence type="ECO:0000256" key="1">
    <source>
        <dbReference type="ARBA" id="ARBA00002624"/>
    </source>
</evidence>
<dbReference type="GO" id="GO:0071555">
    <property type="term" value="P:cell wall organization"/>
    <property type="evidence" value="ECO:0007669"/>
    <property type="project" value="UniProtKB-UniRule"/>
</dbReference>
<dbReference type="InterPro" id="IPR011813">
    <property type="entry name" value="PBP_1b"/>
</dbReference>
<dbReference type="GO" id="GO:0046677">
    <property type="term" value="P:response to antibiotic"/>
    <property type="evidence" value="ECO:0007669"/>
    <property type="project" value="UniProtKB-UniRule"/>
</dbReference>
<comment type="similarity">
    <text evidence="4 23">In the C-terminal section; belongs to the transpeptidase family.</text>
</comment>
<dbReference type="RefSeq" id="WP_126159705.1">
    <property type="nucleotide sequence ID" value="NZ_RQXW01000019.1"/>
</dbReference>
<evidence type="ECO:0000259" key="27">
    <source>
        <dbReference type="Pfam" id="PF00912"/>
    </source>
</evidence>
<feature type="active site" description="Acyl-ester intermediate; for transpeptidase activity" evidence="24">
    <location>
        <position position="476"/>
    </location>
</feature>
<evidence type="ECO:0000256" key="3">
    <source>
        <dbReference type="ARBA" id="ARBA00004752"/>
    </source>
</evidence>
<dbReference type="Gene3D" id="1.10.3810.10">
    <property type="entry name" value="Biosynthetic peptidoglycan transglycosylase-like"/>
    <property type="match status" value="1"/>
</dbReference>
<evidence type="ECO:0000313" key="29">
    <source>
        <dbReference type="EMBL" id="RTE64642.1"/>
    </source>
</evidence>
<keyword evidence="11 23" id="KW-0808">Transferase</keyword>
<evidence type="ECO:0000256" key="17">
    <source>
        <dbReference type="ARBA" id="ARBA00023268"/>
    </source>
</evidence>
<comment type="similarity">
    <text evidence="5 23">In the N-terminal section; belongs to the glycosyltransferase 51 family.</text>
</comment>
<dbReference type="InterPro" id="IPR050396">
    <property type="entry name" value="Glycosyltr_51/Transpeptidase"/>
</dbReference>
<dbReference type="OrthoDB" id="9766909at2"/>
<keyword evidence="9" id="KW-0645">Protease</keyword>
<dbReference type="FunFam" id="1.10.3810.10:FF:000001">
    <property type="entry name" value="Penicillin-binding protein 1A"/>
    <property type="match status" value="1"/>
</dbReference>
<feature type="domain" description="Bifunctional transglycosylase second" evidence="28">
    <location>
        <begin position="77"/>
        <end position="160"/>
    </location>
</feature>
<dbReference type="GO" id="GO:0006508">
    <property type="term" value="P:proteolysis"/>
    <property type="evidence" value="ECO:0007669"/>
    <property type="project" value="UniProtKB-KW"/>
</dbReference>
<evidence type="ECO:0000256" key="12">
    <source>
        <dbReference type="ARBA" id="ARBA00022801"/>
    </source>
</evidence>
<comment type="pathway">
    <text evidence="3 23">Cell wall biogenesis; peptidoglycan biosynthesis.</text>
</comment>
<dbReference type="Gene3D" id="3.30.2060.10">
    <property type="entry name" value="Penicillin-binding protein 1b domain"/>
    <property type="match status" value="1"/>
</dbReference>
<dbReference type="EMBL" id="RQXW01000019">
    <property type="protein sequence ID" value="RTE64642.1"/>
    <property type="molecule type" value="Genomic_DNA"/>
</dbReference>
<sequence length="781" mass="86794">MAKKRGAAASRAQKSRKTAPKKPSWKRRLLMLMLKLTLVMTVIAAVGLVYLDAQVRAKFEGKRWALPAKVYARPLELFPGQPLSRDDLKIELKGLGYQFTSRATQPGSAEWASSRVRVYTRGFNFPDGQERAQKLLIDFNGASVSRIRDAAGNQLPLARLEPVLIGGIYPKDNEDRDLIQLSEAPPHLADALIAIEDRNYYSHHGISLRGIARAMLVNIKAGRFVQGGSTLTQQLIKNFYLSSERSLSRKLAEIPMAILLDLHYSKDEILQAYLNEVYLGQEGSRAIHGFGLASQYLFAQPIRELKLHQVALMAAMVKGPSFYDPRRHPQRAKERRNLVLKVLQEQGSITADERARAEQQPLGVVKQQSLQKGAYPAYLDLVKRQLREEYPEEALNSEGLRVFTALDPIAQIRAENSLVEVTASLQKRYGASIKALEGGMVVSNPLSGEVLAVVGGRKTRYQGFNRALDAKRPIGSLIKPAVYLAALEQGYTLASIIEDKPLEVKLPNGDVWRPQNYGRTSHGPVPLHRALSHSYNQSTARLGLEIGTGKVVDMLKRLGLQREVTEYPSMLLGSTALSPLEVAQLYQTIAGNGFQVPMRAIRMVTDSHNEELSRYPFHIQQTVDGGTMHLIQYALQEVVREGTARSVYSRLPSSLTVAGKTGTTNDQRDSWFAGFAGDRLAVVWLGLDNNKPLPLTGSSGALRVWTEFMAQAHPQPFVAERPENIQYHWIEDATGLMSGEGCEGARQLPFIEGTEPKESSGCGDNVINNPLDLFKRWFRSE</sequence>
<evidence type="ECO:0000256" key="19">
    <source>
        <dbReference type="ARBA" id="ARBA00032454"/>
    </source>
</evidence>
<evidence type="ECO:0000256" key="8">
    <source>
        <dbReference type="ARBA" id="ARBA00022645"/>
    </source>
</evidence>
<evidence type="ECO:0000256" key="18">
    <source>
        <dbReference type="ARBA" id="ARBA00023316"/>
    </source>
</evidence>
<evidence type="ECO:0000256" key="25">
    <source>
        <dbReference type="SAM" id="MobiDB-lite"/>
    </source>
</evidence>
<evidence type="ECO:0000256" key="23">
    <source>
        <dbReference type="PIRNR" id="PIRNR002799"/>
    </source>
</evidence>
<dbReference type="PANTHER" id="PTHR32282:SF11">
    <property type="entry name" value="PENICILLIN-BINDING PROTEIN 1B"/>
    <property type="match status" value="1"/>
</dbReference>
<feature type="active site" description="Proton donor; for transglycosylase activity" evidence="24">
    <location>
        <position position="196"/>
    </location>
</feature>
<comment type="catalytic activity">
    <reaction evidence="20">
        <text>Preferential cleavage: (Ac)2-L-Lys-D-Ala-|-D-Ala. Also transpeptidation of peptidyl-alanyl moieties that are N-acyl substituents of D-alanine.</text>
        <dbReference type="EC" id="3.4.16.4"/>
    </reaction>
</comment>
<keyword evidence="18 23" id="KW-0961">Cell wall biogenesis/degradation</keyword>
<keyword evidence="8" id="KW-0121">Carboxypeptidase</keyword>
<keyword evidence="7" id="KW-1003">Cell membrane</keyword>
<dbReference type="InterPro" id="IPR001460">
    <property type="entry name" value="PCN-bd_Tpept"/>
</dbReference>
<evidence type="ECO:0000256" key="6">
    <source>
        <dbReference type="ARBA" id="ARBA00018637"/>
    </source>
</evidence>
<protein>
    <recommendedName>
        <fullName evidence="6 22">Penicillin-binding protein 1B</fullName>
        <shortName evidence="23">PBP-1b</shortName>
        <shortName evidence="23">PBP1b</shortName>
    </recommendedName>
    <alternativeName>
        <fullName evidence="19 23">Murein polymerase</fullName>
    </alternativeName>
</protein>
<dbReference type="GO" id="GO:0005886">
    <property type="term" value="C:plasma membrane"/>
    <property type="evidence" value="ECO:0007669"/>
    <property type="project" value="UniProtKB-SubCell"/>
</dbReference>
<evidence type="ECO:0000256" key="5">
    <source>
        <dbReference type="ARBA" id="ARBA00007739"/>
    </source>
</evidence>
<evidence type="ECO:0000256" key="24">
    <source>
        <dbReference type="PIRSR" id="PIRSR002799-1"/>
    </source>
</evidence>
<dbReference type="PIRSF" id="PIRSF002799">
    <property type="entry name" value="PBP_1b"/>
    <property type="match status" value="1"/>
</dbReference>
<evidence type="ECO:0000256" key="7">
    <source>
        <dbReference type="ARBA" id="ARBA00022475"/>
    </source>
</evidence>
<dbReference type="Pfam" id="PF00912">
    <property type="entry name" value="Transgly"/>
    <property type="match status" value="1"/>
</dbReference>
<keyword evidence="15" id="KW-0472">Membrane</keyword>
<evidence type="ECO:0000256" key="4">
    <source>
        <dbReference type="ARBA" id="ARBA00007090"/>
    </source>
</evidence>
<dbReference type="UniPathway" id="UPA00219"/>
<evidence type="ECO:0000259" key="26">
    <source>
        <dbReference type="Pfam" id="PF00905"/>
    </source>
</evidence>
<evidence type="ECO:0000313" key="30">
    <source>
        <dbReference type="Proteomes" id="UP000283087"/>
    </source>
</evidence>